<accession>A0A6H2H5Q5</accession>
<dbReference type="GO" id="GO:0009231">
    <property type="term" value="P:riboflavin biosynthetic process"/>
    <property type="evidence" value="ECO:0007669"/>
    <property type="project" value="TreeGrafter"/>
</dbReference>
<dbReference type="Gene3D" id="3.40.50.10310">
    <property type="entry name" value="Creatininase"/>
    <property type="match status" value="1"/>
</dbReference>
<evidence type="ECO:0000256" key="1">
    <source>
        <dbReference type="ARBA" id="ARBA00001947"/>
    </source>
</evidence>
<gene>
    <name evidence="6" type="primary">mftE</name>
    <name evidence="6" type="ORF">HC248_00448</name>
</gene>
<evidence type="ECO:0000256" key="3">
    <source>
        <dbReference type="ARBA" id="ARBA00022801"/>
    </source>
</evidence>
<evidence type="ECO:0000256" key="4">
    <source>
        <dbReference type="ARBA" id="ARBA00022833"/>
    </source>
</evidence>
<keyword evidence="4" id="KW-0862">Zinc</keyword>
<dbReference type="EC" id="3.5.-.-" evidence="6"/>
<dbReference type="EMBL" id="CP051461">
    <property type="protein sequence ID" value="QJC55185.1"/>
    <property type="molecule type" value="Genomic_DNA"/>
</dbReference>
<protein>
    <submittedName>
        <fullName evidence="6">Mycofactocin system creatinine amidohydrolase family protein MftE</fullName>
        <ecNumber evidence="6">3.5.-.-</ecNumber>
    </submittedName>
</protein>
<evidence type="ECO:0000313" key="6">
    <source>
        <dbReference type="EMBL" id="QJC55185.1"/>
    </source>
</evidence>
<evidence type="ECO:0000313" key="7">
    <source>
        <dbReference type="Proteomes" id="UP000502041"/>
    </source>
</evidence>
<dbReference type="AlphaFoldDB" id="A0A6H2H5Q5"/>
<dbReference type="Pfam" id="PF02633">
    <property type="entry name" value="Creatininase"/>
    <property type="match status" value="1"/>
</dbReference>
<proteinExistence type="inferred from homology"/>
<dbReference type="GO" id="GO:0016811">
    <property type="term" value="F:hydrolase activity, acting on carbon-nitrogen (but not peptide) bonds, in linear amides"/>
    <property type="evidence" value="ECO:0007669"/>
    <property type="project" value="TreeGrafter"/>
</dbReference>
<dbReference type="RefSeq" id="WP_168921093.1">
    <property type="nucleotide sequence ID" value="NZ_CP051461.1"/>
</dbReference>
<sequence>MTSTPTNPSTRTRFWADLKTTDFASLDLSRSIAVLPVAAIEQHGPHLPLNVDTALVDGVIAATLPHLPTHSPVLFLPTQAVGFSPEHVRFSGTLTLKAQTVIALWTELAESVAQSGVKKLVLLNAHGGQVGLLDVVARDLRVRLGMLVYSVSWFNLPLLDENGASVSAQFSAQEHRFGIHAGDMETSMMLALRPDLVDMRKAENFHSTSQDRALNFPVLGDGRSAKLAWQMQDYNPQGAAGDAAAATAAKGQALLGAAGRSLALALGEMDSLPADTLKNQTAFSTPG</sequence>
<reference evidence="6 7" key="1">
    <citation type="submission" date="2020-04" db="EMBL/GenBank/DDBJ databases">
        <title>Complete genome of a Psychrophilic, Marine, Gas Vacuolate Bacterium Polaromonas vacuolata KCTC 22033T.</title>
        <authorList>
            <person name="Hwang K."/>
            <person name="Kim K.M."/>
        </authorList>
    </citation>
    <scope>NUCLEOTIDE SEQUENCE [LARGE SCALE GENOMIC DNA]</scope>
    <source>
        <strain evidence="6 7">KCTC 22033</strain>
    </source>
</reference>
<dbReference type="PANTHER" id="PTHR35005">
    <property type="entry name" value="3-DEHYDRO-SCYLLO-INOSOSE HYDROLASE"/>
    <property type="match status" value="1"/>
</dbReference>
<dbReference type="GO" id="GO:0046872">
    <property type="term" value="F:metal ion binding"/>
    <property type="evidence" value="ECO:0007669"/>
    <property type="project" value="UniProtKB-KW"/>
</dbReference>
<keyword evidence="3 6" id="KW-0378">Hydrolase</keyword>
<dbReference type="PANTHER" id="PTHR35005:SF1">
    <property type="entry name" value="2-AMINO-5-FORMYLAMINO-6-RIBOSYLAMINOPYRIMIDIN-4(3H)-ONE 5'-MONOPHOSPHATE DEFORMYLASE"/>
    <property type="match status" value="1"/>
</dbReference>
<evidence type="ECO:0000256" key="5">
    <source>
        <dbReference type="ARBA" id="ARBA00024029"/>
    </source>
</evidence>
<keyword evidence="2" id="KW-0479">Metal-binding</keyword>
<evidence type="ECO:0000256" key="2">
    <source>
        <dbReference type="ARBA" id="ARBA00022723"/>
    </source>
</evidence>
<comment type="cofactor">
    <cofactor evidence="1">
        <name>Zn(2+)</name>
        <dbReference type="ChEBI" id="CHEBI:29105"/>
    </cofactor>
</comment>
<organism evidence="6 7">
    <name type="scientific">Polaromonas vacuolata</name>
    <dbReference type="NCBI Taxonomy" id="37448"/>
    <lineage>
        <taxon>Bacteria</taxon>
        <taxon>Pseudomonadati</taxon>
        <taxon>Pseudomonadota</taxon>
        <taxon>Betaproteobacteria</taxon>
        <taxon>Burkholderiales</taxon>
        <taxon>Comamonadaceae</taxon>
        <taxon>Polaromonas</taxon>
    </lineage>
</organism>
<dbReference type="InterPro" id="IPR024087">
    <property type="entry name" value="Creatininase-like_sf"/>
</dbReference>
<comment type="similarity">
    <text evidence="5">Belongs to the creatininase superfamily.</text>
</comment>
<name>A0A6H2H5Q5_9BURK</name>
<keyword evidence="7" id="KW-1185">Reference proteome</keyword>
<dbReference type="InterPro" id="IPR003785">
    <property type="entry name" value="Creatininase/forma_Hydrolase"/>
</dbReference>
<dbReference type="KEGG" id="pvac:HC248_00448"/>
<dbReference type="SUPFAM" id="SSF102215">
    <property type="entry name" value="Creatininase"/>
    <property type="match status" value="1"/>
</dbReference>
<dbReference type="Proteomes" id="UP000502041">
    <property type="component" value="Chromosome"/>
</dbReference>